<dbReference type="OrthoDB" id="3266428at2759"/>
<keyword evidence="4" id="KW-1185">Reference proteome</keyword>
<sequence>MPPQSHGVTSSGDFYVSNVSLYSCFGSSLKPQPQKLPPPAKINPNPTNRLPHNIFGRSFARYAPVVAPNTTPTSTTICPNPRIPNHIHSELATRRPKAGCAIIHNELRPNVRAKDRIHAWSSPYANSKQSEHSLTLPPEVIEWGKKLAIAGLADSTKEAYGAGLLRFNQFCDMLDILEDQHMPANEHLIVGFLGYHMGKVSGSCAKGWLLALRAWHELKGAPWPTDSRLIRFARAGARVSGALHKRPIRNPISINHMLALFLVLKFSIPIHCSIWAVACNAFWGCRRLGELTVKSIAAFNPTYHASHSTHILFSLHPDNSPKAVSLHIPWTKTTKQVRAMVTAIAQTAALKLFCPFNAMQMHVRANSRIPDDFSLFAYVDNHGQPHHMVKSVFLTFCDKIWSDKGFPLVQGHSFRIGGAVELLLAGVPPEVIAAVGGWTSLAFLIYWRRFEDVLPIHILKAYNSSQISRLKTSIDDFQKIHKIPDSVITACINGINIDLE</sequence>
<dbReference type="PANTHER" id="PTHR34605">
    <property type="entry name" value="PHAGE_INTEGRASE DOMAIN-CONTAINING PROTEIN"/>
    <property type="match status" value="1"/>
</dbReference>
<evidence type="ECO:0000256" key="2">
    <source>
        <dbReference type="ARBA" id="ARBA00023172"/>
    </source>
</evidence>
<dbReference type="Proteomes" id="UP000799118">
    <property type="component" value="Unassembled WGS sequence"/>
</dbReference>
<dbReference type="AlphaFoldDB" id="A0A6A4GU73"/>
<evidence type="ECO:0000313" key="3">
    <source>
        <dbReference type="EMBL" id="KAE9389258.1"/>
    </source>
</evidence>
<dbReference type="InterPro" id="IPR052925">
    <property type="entry name" value="Phage_Integrase-like_Recomb"/>
</dbReference>
<evidence type="ECO:0008006" key="5">
    <source>
        <dbReference type="Google" id="ProtNLM"/>
    </source>
</evidence>
<keyword evidence="2" id="KW-0233">DNA recombination</keyword>
<dbReference type="SUPFAM" id="SSF56349">
    <property type="entry name" value="DNA breaking-rejoining enzymes"/>
    <property type="match status" value="1"/>
</dbReference>
<protein>
    <recommendedName>
        <fullName evidence="5">DNA breaking-rejoining enzyme</fullName>
    </recommendedName>
</protein>
<dbReference type="GO" id="GO:0006310">
    <property type="term" value="P:DNA recombination"/>
    <property type="evidence" value="ECO:0007669"/>
    <property type="project" value="UniProtKB-KW"/>
</dbReference>
<dbReference type="InterPro" id="IPR010998">
    <property type="entry name" value="Integrase_recombinase_N"/>
</dbReference>
<proteinExistence type="predicted"/>
<dbReference type="Gene3D" id="1.10.150.130">
    <property type="match status" value="1"/>
</dbReference>
<dbReference type="InterPro" id="IPR013762">
    <property type="entry name" value="Integrase-like_cat_sf"/>
</dbReference>
<organism evidence="3 4">
    <name type="scientific">Gymnopus androsaceus JB14</name>
    <dbReference type="NCBI Taxonomy" id="1447944"/>
    <lineage>
        <taxon>Eukaryota</taxon>
        <taxon>Fungi</taxon>
        <taxon>Dikarya</taxon>
        <taxon>Basidiomycota</taxon>
        <taxon>Agaricomycotina</taxon>
        <taxon>Agaricomycetes</taxon>
        <taxon>Agaricomycetidae</taxon>
        <taxon>Agaricales</taxon>
        <taxon>Marasmiineae</taxon>
        <taxon>Omphalotaceae</taxon>
        <taxon>Gymnopus</taxon>
    </lineage>
</organism>
<dbReference type="EMBL" id="ML769704">
    <property type="protein sequence ID" value="KAE9389258.1"/>
    <property type="molecule type" value="Genomic_DNA"/>
</dbReference>
<name>A0A6A4GU73_9AGAR</name>
<dbReference type="SUPFAM" id="SSF47823">
    <property type="entry name" value="lambda integrase-like, N-terminal domain"/>
    <property type="match status" value="1"/>
</dbReference>
<gene>
    <name evidence="3" type="ORF">BT96DRAFT_1003405</name>
</gene>
<keyword evidence="1" id="KW-0238">DNA-binding</keyword>
<dbReference type="PANTHER" id="PTHR34605:SF4">
    <property type="entry name" value="DNA ADENINE METHYLTRANSFERASE"/>
    <property type="match status" value="1"/>
</dbReference>
<evidence type="ECO:0000256" key="1">
    <source>
        <dbReference type="ARBA" id="ARBA00023125"/>
    </source>
</evidence>
<dbReference type="GO" id="GO:0003677">
    <property type="term" value="F:DNA binding"/>
    <property type="evidence" value="ECO:0007669"/>
    <property type="project" value="UniProtKB-KW"/>
</dbReference>
<reference evidence="3" key="1">
    <citation type="journal article" date="2019" name="Environ. Microbiol.">
        <title>Fungal ecological strategies reflected in gene transcription - a case study of two litter decomposers.</title>
        <authorList>
            <person name="Barbi F."/>
            <person name="Kohler A."/>
            <person name="Barry K."/>
            <person name="Baskaran P."/>
            <person name="Daum C."/>
            <person name="Fauchery L."/>
            <person name="Ihrmark K."/>
            <person name="Kuo A."/>
            <person name="LaButti K."/>
            <person name="Lipzen A."/>
            <person name="Morin E."/>
            <person name="Grigoriev I.V."/>
            <person name="Henrissat B."/>
            <person name="Lindahl B."/>
            <person name="Martin F."/>
        </authorList>
    </citation>
    <scope>NUCLEOTIDE SEQUENCE</scope>
    <source>
        <strain evidence="3">JB14</strain>
    </source>
</reference>
<dbReference type="Gene3D" id="1.10.443.10">
    <property type="entry name" value="Intergrase catalytic core"/>
    <property type="match status" value="1"/>
</dbReference>
<dbReference type="InterPro" id="IPR011010">
    <property type="entry name" value="DNA_brk_join_enz"/>
</dbReference>
<evidence type="ECO:0000313" key="4">
    <source>
        <dbReference type="Proteomes" id="UP000799118"/>
    </source>
</evidence>
<dbReference type="GO" id="GO:0015074">
    <property type="term" value="P:DNA integration"/>
    <property type="evidence" value="ECO:0007669"/>
    <property type="project" value="InterPro"/>
</dbReference>
<accession>A0A6A4GU73</accession>